<dbReference type="InParanoid" id="S8F7U7"/>
<dbReference type="PANTHER" id="PTHR12992:SF45">
    <property type="entry name" value="NUDIX HYDROLASE DOMAIN-CONTAINING PROTEIN"/>
    <property type="match status" value="1"/>
</dbReference>
<dbReference type="PANTHER" id="PTHR12992">
    <property type="entry name" value="NUDIX HYDROLASE"/>
    <property type="match status" value="1"/>
</dbReference>
<feature type="compositionally biased region" description="Polar residues" evidence="1">
    <location>
        <begin position="273"/>
        <end position="291"/>
    </location>
</feature>
<dbReference type="InterPro" id="IPR015797">
    <property type="entry name" value="NUDIX_hydrolase-like_dom_sf"/>
</dbReference>
<proteinExistence type="predicted"/>
<dbReference type="InterPro" id="IPR045121">
    <property type="entry name" value="CoAse"/>
</dbReference>
<dbReference type="GO" id="GO:0015938">
    <property type="term" value="P:coenzyme A catabolic process"/>
    <property type="evidence" value="ECO:0007669"/>
    <property type="project" value="TreeGrafter"/>
</dbReference>
<dbReference type="eggNOG" id="KOG3069">
    <property type="taxonomic scope" value="Eukaryota"/>
</dbReference>
<dbReference type="PROSITE" id="PS51462">
    <property type="entry name" value="NUDIX"/>
    <property type="match status" value="1"/>
</dbReference>
<gene>
    <name evidence="3" type="ORF">FOMPIDRAFT_1128162</name>
</gene>
<dbReference type="SUPFAM" id="SSF55811">
    <property type="entry name" value="Nudix"/>
    <property type="match status" value="1"/>
</dbReference>
<reference evidence="3 4" key="1">
    <citation type="journal article" date="2012" name="Science">
        <title>The Paleozoic origin of enzymatic lignin decomposition reconstructed from 31 fungal genomes.</title>
        <authorList>
            <person name="Floudas D."/>
            <person name="Binder M."/>
            <person name="Riley R."/>
            <person name="Barry K."/>
            <person name="Blanchette R.A."/>
            <person name="Henrissat B."/>
            <person name="Martinez A.T."/>
            <person name="Otillar R."/>
            <person name="Spatafora J.W."/>
            <person name="Yadav J.S."/>
            <person name="Aerts A."/>
            <person name="Benoit I."/>
            <person name="Boyd A."/>
            <person name="Carlson A."/>
            <person name="Copeland A."/>
            <person name="Coutinho P.M."/>
            <person name="de Vries R.P."/>
            <person name="Ferreira P."/>
            <person name="Findley K."/>
            <person name="Foster B."/>
            <person name="Gaskell J."/>
            <person name="Glotzer D."/>
            <person name="Gorecki P."/>
            <person name="Heitman J."/>
            <person name="Hesse C."/>
            <person name="Hori C."/>
            <person name="Igarashi K."/>
            <person name="Jurgens J.A."/>
            <person name="Kallen N."/>
            <person name="Kersten P."/>
            <person name="Kohler A."/>
            <person name="Kuees U."/>
            <person name="Kumar T.K.A."/>
            <person name="Kuo A."/>
            <person name="LaButti K."/>
            <person name="Larrondo L.F."/>
            <person name="Lindquist E."/>
            <person name="Ling A."/>
            <person name="Lombard V."/>
            <person name="Lucas S."/>
            <person name="Lundell T."/>
            <person name="Martin R."/>
            <person name="McLaughlin D.J."/>
            <person name="Morgenstern I."/>
            <person name="Morin E."/>
            <person name="Murat C."/>
            <person name="Nagy L.G."/>
            <person name="Nolan M."/>
            <person name="Ohm R.A."/>
            <person name="Patyshakuliyeva A."/>
            <person name="Rokas A."/>
            <person name="Ruiz-Duenas F.J."/>
            <person name="Sabat G."/>
            <person name="Salamov A."/>
            <person name="Samejima M."/>
            <person name="Schmutz J."/>
            <person name="Slot J.C."/>
            <person name="St John F."/>
            <person name="Stenlid J."/>
            <person name="Sun H."/>
            <person name="Sun S."/>
            <person name="Syed K."/>
            <person name="Tsang A."/>
            <person name="Wiebenga A."/>
            <person name="Young D."/>
            <person name="Pisabarro A."/>
            <person name="Eastwood D.C."/>
            <person name="Martin F."/>
            <person name="Cullen D."/>
            <person name="Grigoriev I.V."/>
            <person name="Hibbett D.S."/>
        </authorList>
    </citation>
    <scope>NUCLEOTIDE SEQUENCE</scope>
    <source>
        <strain evidence="4">FP-58527</strain>
    </source>
</reference>
<evidence type="ECO:0000259" key="2">
    <source>
        <dbReference type="PROSITE" id="PS51462"/>
    </source>
</evidence>
<dbReference type="STRING" id="743788.S8F7U7"/>
<dbReference type="GO" id="GO:0010945">
    <property type="term" value="F:coenzyme A diphosphatase activity"/>
    <property type="evidence" value="ECO:0007669"/>
    <property type="project" value="InterPro"/>
</dbReference>
<evidence type="ECO:0000313" key="3">
    <source>
        <dbReference type="EMBL" id="EPS97695.1"/>
    </source>
</evidence>
<sequence>MNKHRKSASLSKAFQVPQEILDALSPKSRRGIENLGIHQPGEIDIPSSAVLAAVLVLLYEKSDELRVLLTTRSKLLRAHPGETALPGGKVDKDDASLVFTAFREANEEVGLPRRSPSIYTVSVLRPFLSNKKVVVRPVIALLSDLTLLDKLHANEAEVAHIFDHPLEAMLDPAIALKEPLVEKGSSDWPYEEEIHNTDDRRLAFLGDATYRMHRFRSTASPVKGLTAEILMTVAEVAYARPPTFERYAPEQMTDFTAVLRALEQAEQGDQRHASGTSTPIGVATNVSHGAS</sequence>
<accession>S8F7U7</accession>
<name>S8F7U7_FOMSC</name>
<evidence type="ECO:0000256" key="1">
    <source>
        <dbReference type="SAM" id="MobiDB-lite"/>
    </source>
</evidence>
<dbReference type="Proteomes" id="UP000015241">
    <property type="component" value="Unassembled WGS sequence"/>
</dbReference>
<organism evidence="3 4">
    <name type="scientific">Fomitopsis schrenkii</name>
    <name type="common">Brown rot fungus</name>
    <dbReference type="NCBI Taxonomy" id="2126942"/>
    <lineage>
        <taxon>Eukaryota</taxon>
        <taxon>Fungi</taxon>
        <taxon>Dikarya</taxon>
        <taxon>Basidiomycota</taxon>
        <taxon>Agaricomycotina</taxon>
        <taxon>Agaricomycetes</taxon>
        <taxon>Polyporales</taxon>
        <taxon>Fomitopsis</taxon>
    </lineage>
</organism>
<dbReference type="HOGENOM" id="CLU_040940_2_2_1"/>
<protein>
    <recommendedName>
        <fullName evidence="2">Nudix hydrolase domain-containing protein</fullName>
    </recommendedName>
</protein>
<dbReference type="CDD" id="cd03426">
    <property type="entry name" value="NUDIX_CoAse_Nudt7"/>
    <property type="match status" value="1"/>
</dbReference>
<feature type="domain" description="Nudix hydrolase" evidence="2">
    <location>
        <begin position="49"/>
        <end position="186"/>
    </location>
</feature>
<dbReference type="EMBL" id="KE504174">
    <property type="protein sequence ID" value="EPS97695.1"/>
    <property type="molecule type" value="Genomic_DNA"/>
</dbReference>
<keyword evidence="4" id="KW-1185">Reference proteome</keyword>
<dbReference type="OrthoDB" id="10260614at2759"/>
<feature type="region of interest" description="Disordered" evidence="1">
    <location>
        <begin position="265"/>
        <end position="291"/>
    </location>
</feature>
<dbReference type="AlphaFoldDB" id="S8F7U7"/>
<dbReference type="InterPro" id="IPR000086">
    <property type="entry name" value="NUDIX_hydrolase_dom"/>
</dbReference>
<dbReference type="Pfam" id="PF00293">
    <property type="entry name" value="NUDIX"/>
    <property type="match status" value="1"/>
</dbReference>
<evidence type="ECO:0000313" key="4">
    <source>
        <dbReference type="Proteomes" id="UP000015241"/>
    </source>
</evidence>
<dbReference type="Gene3D" id="3.90.79.10">
    <property type="entry name" value="Nucleoside Triphosphate Pyrophosphohydrolase"/>
    <property type="match status" value="1"/>
</dbReference>